<evidence type="ECO:0000313" key="3">
    <source>
        <dbReference type="Proteomes" id="UP000320693"/>
    </source>
</evidence>
<accession>A0ABQ0S077</accession>
<feature type="region of interest" description="Disordered" evidence="1">
    <location>
        <begin position="1"/>
        <end position="41"/>
    </location>
</feature>
<dbReference type="Proteomes" id="UP000320693">
    <property type="component" value="Unassembled WGS sequence"/>
</dbReference>
<name>A0ABQ0S077_9PSEU</name>
<proteinExistence type="predicted"/>
<dbReference type="EMBL" id="BJNH01000031">
    <property type="protein sequence ID" value="GEC26004.1"/>
    <property type="molecule type" value="Genomic_DNA"/>
</dbReference>
<gene>
    <name evidence="2" type="ORF">PSA01_30330</name>
</gene>
<evidence type="ECO:0000313" key="2">
    <source>
        <dbReference type="EMBL" id="GEC26004.1"/>
    </source>
</evidence>
<organism evidence="2 3">
    <name type="scientific">Pseudonocardia saturnea</name>
    <dbReference type="NCBI Taxonomy" id="33909"/>
    <lineage>
        <taxon>Bacteria</taxon>
        <taxon>Bacillati</taxon>
        <taxon>Actinomycetota</taxon>
        <taxon>Actinomycetes</taxon>
        <taxon>Pseudonocardiales</taxon>
        <taxon>Pseudonocardiaceae</taxon>
        <taxon>Pseudonocardia</taxon>
    </lineage>
</organism>
<protein>
    <submittedName>
        <fullName evidence="2">Uncharacterized protein</fullName>
    </submittedName>
</protein>
<keyword evidence="3" id="KW-1185">Reference proteome</keyword>
<reference evidence="2 3" key="1">
    <citation type="submission" date="2019-06" db="EMBL/GenBank/DDBJ databases">
        <title>Whole genome shotgun sequence of Pseudonocardia saturnea NBRC 14499.</title>
        <authorList>
            <person name="Hosoyama A."/>
            <person name="Uohara A."/>
            <person name="Ohji S."/>
            <person name="Ichikawa N."/>
        </authorList>
    </citation>
    <scope>NUCLEOTIDE SEQUENCE [LARGE SCALE GENOMIC DNA]</scope>
    <source>
        <strain evidence="2 3">NBRC 14499</strain>
    </source>
</reference>
<comment type="caution">
    <text evidence="2">The sequence shown here is derived from an EMBL/GenBank/DDBJ whole genome shotgun (WGS) entry which is preliminary data.</text>
</comment>
<evidence type="ECO:0000256" key="1">
    <source>
        <dbReference type="SAM" id="MobiDB-lite"/>
    </source>
</evidence>
<feature type="compositionally biased region" description="Polar residues" evidence="1">
    <location>
        <begin position="1"/>
        <end position="12"/>
    </location>
</feature>
<sequence>MSVLVSDTSPSFRSVRGAARRHDPRVAAAPDGGNGHHPGRGRTVLRTLGRPGVPPVAGGAVHDGRSVGDARLQVAGNRG</sequence>